<evidence type="ECO:0000313" key="2">
    <source>
        <dbReference type="EMBL" id="MBF6353541.1"/>
    </source>
</evidence>
<feature type="transmembrane region" description="Helical" evidence="1">
    <location>
        <begin position="43"/>
        <end position="62"/>
    </location>
</feature>
<evidence type="ECO:0000313" key="3">
    <source>
        <dbReference type="Proteomes" id="UP000707731"/>
    </source>
</evidence>
<keyword evidence="1" id="KW-1133">Transmembrane helix</keyword>
<proteinExistence type="predicted"/>
<evidence type="ECO:0008006" key="4">
    <source>
        <dbReference type="Google" id="ProtNLM"/>
    </source>
</evidence>
<protein>
    <recommendedName>
        <fullName evidence="4">UsfY protein</fullName>
    </recommendedName>
</protein>
<keyword evidence="1" id="KW-0812">Transmembrane</keyword>
<dbReference type="RefSeq" id="WP_195000433.1">
    <property type="nucleotide sequence ID" value="NZ_JADLQN010000001.1"/>
</dbReference>
<comment type="caution">
    <text evidence="2">The sequence shown here is derived from an EMBL/GenBank/DDBJ whole genome shotgun (WGS) entry which is preliminary data.</text>
</comment>
<keyword evidence="1" id="KW-0472">Membrane</keyword>
<keyword evidence="3" id="KW-1185">Reference proteome</keyword>
<dbReference type="EMBL" id="JADLQN010000001">
    <property type="protein sequence ID" value="MBF6353541.1"/>
    <property type="molecule type" value="Genomic_DNA"/>
</dbReference>
<dbReference type="Proteomes" id="UP000707731">
    <property type="component" value="Unassembled WGS sequence"/>
</dbReference>
<gene>
    <name evidence="2" type="ORF">IU449_03080</name>
</gene>
<reference evidence="2 3" key="1">
    <citation type="submission" date="2020-10" db="EMBL/GenBank/DDBJ databases">
        <title>Identification of Nocardia species via Next-generation sequencing and recognition of intraspecies genetic diversity.</title>
        <authorList>
            <person name="Li P."/>
            <person name="Li P."/>
            <person name="Lu B."/>
        </authorList>
    </citation>
    <scope>NUCLEOTIDE SEQUENCE [LARGE SCALE GENOMIC DNA]</scope>
    <source>
        <strain evidence="2 3">BJ06-0143</strain>
    </source>
</reference>
<evidence type="ECO:0000256" key="1">
    <source>
        <dbReference type="SAM" id="Phobius"/>
    </source>
</evidence>
<feature type="transmembrane region" description="Helical" evidence="1">
    <location>
        <begin position="68"/>
        <end position="88"/>
    </location>
</feature>
<sequence>MTAHVPWPQGPPYPDHGNFPDHFRTMRSHAGEAFEDTRNWPGLFLVGLGIVTVGLTMTAAGYGFEGWALVGGISVAVLMILGIGLIVLEHRRMRRISAEQTGFDDRGH</sequence>
<name>A0ABS0D516_9NOCA</name>
<accession>A0ABS0D516</accession>
<organism evidence="2 3">
    <name type="scientific">Nocardia higoensis</name>
    <dbReference type="NCBI Taxonomy" id="228599"/>
    <lineage>
        <taxon>Bacteria</taxon>
        <taxon>Bacillati</taxon>
        <taxon>Actinomycetota</taxon>
        <taxon>Actinomycetes</taxon>
        <taxon>Mycobacteriales</taxon>
        <taxon>Nocardiaceae</taxon>
        <taxon>Nocardia</taxon>
    </lineage>
</organism>